<dbReference type="Proteomes" id="UP000234681">
    <property type="component" value="Chromosome 2"/>
</dbReference>
<dbReference type="EMBL" id="CH473955">
    <property type="protein sequence ID" value="EDM10165.1"/>
    <property type="molecule type" value="Genomic_DNA"/>
</dbReference>
<sequence length="15" mass="1622">MQTDNQGAKQSAELT</sequence>
<organism evidence="1 2">
    <name type="scientific">Rattus norvegicus</name>
    <name type="common">Rat</name>
    <dbReference type="NCBI Taxonomy" id="10116"/>
    <lineage>
        <taxon>Eukaryota</taxon>
        <taxon>Metazoa</taxon>
        <taxon>Chordata</taxon>
        <taxon>Craniata</taxon>
        <taxon>Vertebrata</taxon>
        <taxon>Euteleostomi</taxon>
        <taxon>Mammalia</taxon>
        <taxon>Eutheria</taxon>
        <taxon>Euarchontoglires</taxon>
        <taxon>Glires</taxon>
        <taxon>Rodentia</taxon>
        <taxon>Myomorpha</taxon>
        <taxon>Muroidea</taxon>
        <taxon>Muridae</taxon>
        <taxon>Murinae</taxon>
        <taxon>Rattus</taxon>
    </lineage>
</organism>
<evidence type="ECO:0000313" key="1">
    <source>
        <dbReference type="EMBL" id="EDM10165.1"/>
    </source>
</evidence>
<gene>
    <name evidence="1" type="ORF">rCG_44755</name>
</gene>
<proteinExistence type="predicted"/>
<name>A6I557_RAT</name>
<reference evidence="2" key="1">
    <citation type="submission" date="2005-09" db="EMBL/GenBank/DDBJ databases">
        <authorList>
            <person name="Mural R.J."/>
            <person name="Li P.W."/>
            <person name="Adams M.D."/>
            <person name="Amanatides P.G."/>
            <person name="Baden-Tillson H."/>
            <person name="Barnstead M."/>
            <person name="Chin S.H."/>
            <person name="Dew I."/>
            <person name="Evans C.A."/>
            <person name="Ferriera S."/>
            <person name="Flanigan M."/>
            <person name="Fosler C."/>
            <person name="Glodek A."/>
            <person name="Gu Z."/>
            <person name="Holt R.A."/>
            <person name="Jennings D."/>
            <person name="Kraft C.L."/>
            <person name="Lu F."/>
            <person name="Nguyen T."/>
            <person name="Nusskern D.R."/>
            <person name="Pfannkoch C.M."/>
            <person name="Sitter C."/>
            <person name="Sutton G.G."/>
            <person name="Venter J.C."/>
            <person name="Wang Z."/>
            <person name="Woodage T."/>
            <person name="Zheng X.H."/>
            <person name="Zhong F."/>
        </authorList>
    </citation>
    <scope>NUCLEOTIDE SEQUENCE [LARGE SCALE GENOMIC DNA]</scope>
    <source>
        <strain>BN</strain>
        <strain evidence="2">Sprague-Dawley</strain>
    </source>
</reference>
<accession>A6I557</accession>
<protein>
    <submittedName>
        <fullName evidence="1">RCG44755</fullName>
    </submittedName>
</protein>
<evidence type="ECO:0000313" key="2">
    <source>
        <dbReference type="Proteomes" id="UP000234681"/>
    </source>
</evidence>